<dbReference type="AlphaFoldDB" id="A0A183GFY9"/>
<dbReference type="WBParaSite" id="HPBE_0002135801-mRNA-1">
    <property type="protein sequence ID" value="HPBE_0002135801-mRNA-1"/>
    <property type="gene ID" value="HPBE_0002135801"/>
</dbReference>
<name>A0A183GFY9_HELPZ</name>
<evidence type="ECO:0000313" key="2">
    <source>
        <dbReference type="Proteomes" id="UP000050761"/>
    </source>
</evidence>
<evidence type="ECO:0000313" key="1">
    <source>
        <dbReference type="EMBL" id="VDP24802.1"/>
    </source>
</evidence>
<evidence type="ECO:0000313" key="3">
    <source>
        <dbReference type="WBParaSite" id="HPBE_0002135801-mRNA-1"/>
    </source>
</evidence>
<proteinExistence type="predicted"/>
<dbReference type="EMBL" id="UZAH01032931">
    <property type="protein sequence ID" value="VDP24802.1"/>
    <property type="molecule type" value="Genomic_DNA"/>
</dbReference>
<sequence>METKTVRIVDLWKNHPVRLITNRSVGIDSIVENATGICKTTKYCQELSCNLDDFEFFNKGDILVLPQNRTLSVNQTTRIPCSKTDKKVTVICGKKGYIFPHPTTVVWLL</sequence>
<gene>
    <name evidence="1" type="ORF">HPBE_LOCUS21357</name>
</gene>
<dbReference type="Proteomes" id="UP000050761">
    <property type="component" value="Unassembled WGS sequence"/>
</dbReference>
<reference evidence="1 2" key="1">
    <citation type="submission" date="2018-11" db="EMBL/GenBank/DDBJ databases">
        <authorList>
            <consortium name="Pathogen Informatics"/>
        </authorList>
    </citation>
    <scope>NUCLEOTIDE SEQUENCE [LARGE SCALE GENOMIC DNA]</scope>
</reference>
<accession>A0A183GFY9</accession>
<dbReference type="OrthoDB" id="5866693at2759"/>
<keyword evidence="2" id="KW-1185">Reference proteome</keyword>
<organism evidence="2 3">
    <name type="scientific">Heligmosomoides polygyrus</name>
    <name type="common">Parasitic roundworm</name>
    <dbReference type="NCBI Taxonomy" id="6339"/>
    <lineage>
        <taxon>Eukaryota</taxon>
        <taxon>Metazoa</taxon>
        <taxon>Ecdysozoa</taxon>
        <taxon>Nematoda</taxon>
        <taxon>Chromadorea</taxon>
        <taxon>Rhabditida</taxon>
        <taxon>Rhabditina</taxon>
        <taxon>Rhabditomorpha</taxon>
        <taxon>Strongyloidea</taxon>
        <taxon>Heligmosomidae</taxon>
        <taxon>Heligmosomoides</taxon>
    </lineage>
</organism>
<reference evidence="3" key="2">
    <citation type="submission" date="2019-09" db="UniProtKB">
        <authorList>
            <consortium name="WormBaseParasite"/>
        </authorList>
    </citation>
    <scope>IDENTIFICATION</scope>
</reference>
<protein>
    <submittedName>
        <fullName evidence="3">NusG_II domain-containing protein</fullName>
    </submittedName>
</protein>
<accession>A0A3P8BFN9</accession>